<sequence>MSTASTVEAPLPGTIPEYWQAFSRDYADARLRFIAQAQSVGASVHSYTHPDKTTPDGQPLRIDVARLGPADATRTLLLISGTHGLEGAAGSAAQIGWLATGSARALPADTNVVLIHAINPYGWSHQTRTTENNVDLNRNFVDHSKPYPPNDAYDLLHPHVVPAQWTQAGLAAATAAVDAFRKEHGADATFNATASGQYKYPQGLVYGGEQREWSNLTLETILREHLAQSQKVALIDWHTGIGEYGEPFFLCFNEEGSEEQQQAASWWGRERVLDQRPHGLARPNYQGLVFRGVEQFLPGRQVAGAVVEFGTRGRQVGEALRLDQWLRFKSSQAADATRDDILRHDLIDAFVPYASGWRQSVLSHGIHITEQALQGLASW</sequence>
<protein>
    <submittedName>
        <fullName evidence="1">M14 family metallopeptidase</fullName>
    </submittedName>
</protein>
<proteinExistence type="predicted"/>
<gene>
    <name evidence="1" type="ORF">AB7A72_11110</name>
</gene>
<organism evidence="1 2">
    <name type="scientific">Comamonas sediminis</name>
    <dbReference type="NCBI Taxonomy" id="1783360"/>
    <lineage>
        <taxon>Bacteria</taxon>
        <taxon>Pseudomonadati</taxon>
        <taxon>Pseudomonadota</taxon>
        <taxon>Betaproteobacteria</taxon>
        <taxon>Burkholderiales</taxon>
        <taxon>Comamonadaceae</taxon>
        <taxon>Comamonas</taxon>
    </lineage>
</organism>
<name>A0ABV4B249_9BURK</name>
<dbReference type="Gene3D" id="3.40.630.10">
    <property type="entry name" value="Zn peptidases"/>
    <property type="match status" value="1"/>
</dbReference>
<dbReference type="SUPFAM" id="SSF53187">
    <property type="entry name" value="Zn-dependent exopeptidases"/>
    <property type="match status" value="1"/>
</dbReference>
<dbReference type="Pfam" id="PF10994">
    <property type="entry name" value="DUF2817"/>
    <property type="match status" value="1"/>
</dbReference>
<dbReference type="Proteomes" id="UP001562178">
    <property type="component" value="Unassembled WGS sequence"/>
</dbReference>
<dbReference type="CDD" id="cd06233">
    <property type="entry name" value="M14-like"/>
    <property type="match status" value="1"/>
</dbReference>
<evidence type="ECO:0000313" key="2">
    <source>
        <dbReference type="Proteomes" id="UP001562178"/>
    </source>
</evidence>
<keyword evidence="2" id="KW-1185">Reference proteome</keyword>
<comment type="caution">
    <text evidence="1">The sequence shown here is derived from an EMBL/GenBank/DDBJ whole genome shotgun (WGS) entry which is preliminary data.</text>
</comment>
<dbReference type="RefSeq" id="WP_369459988.1">
    <property type="nucleotide sequence ID" value="NZ_JBGBDC010000004.1"/>
</dbReference>
<dbReference type="InterPro" id="IPR021259">
    <property type="entry name" value="DUF2817"/>
</dbReference>
<accession>A0ABV4B249</accession>
<dbReference type="EMBL" id="JBGBDC010000004">
    <property type="protein sequence ID" value="MEY2251552.1"/>
    <property type="molecule type" value="Genomic_DNA"/>
</dbReference>
<evidence type="ECO:0000313" key="1">
    <source>
        <dbReference type="EMBL" id="MEY2251552.1"/>
    </source>
</evidence>
<reference evidence="1 2" key="1">
    <citation type="journal article" date="2016" name="Int. J. Syst. Evol. Microbiol.">
        <title>Description of Comamonas sediminis sp. nov., isolated from lagoon sediments.</title>
        <authorList>
            <person name="Subhash Y."/>
            <person name="Bang J.J."/>
            <person name="You T.H."/>
            <person name="Lee S.S."/>
        </authorList>
    </citation>
    <scope>NUCLEOTIDE SEQUENCE [LARGE SCALE GENOMIC DNA]</scope>
    <source>
        <strain evidence="1 2">JCM 31169</strain>
    </source>
</reference>